<feature type="domain" description="RRM" evidence="1">
    <location>
        <begin position="2"/>
        <end position="79"/>
    </location>
</feature>
<dbReference type="GO" id="GO:0003723">
    <property type="term" value="F:RNA binding"/>
    <property type="evidence" value="ECO:0007669"/>
    <property type="project" value="InterPro"/>
</dbReference>
<keyword evidence="3" id="KW-1185">Reference proteome</keyword>
<dbReference type="InterPro" id="IPR035979">
    <property type="entry name" value="RBD_domain_sf"/>
</dbReference>
<dbReference type="Pfam" id="PF00076">
    <property type="entry name" value="RRM_1"/>
    <property type="match status" value="1"/>
</dbReference>
<dbReference type="SMART" id="SM00360">
    <property type="entry name" value="RRM"/>
    <property type="match status" value="1"/>
</dbReference>
<dbReference type="PANTHER" id="PTHR48034">
    <property type="entry name" value="TRANSFORMER-2 SEX-DETERMINING PROTEIN-RELATED"/>
    <property type="match status" value="1"/>
</dbReference>
<organism evidence="2 3">
    <name type="scientific">Pseudolysobacter antarcticus</name>
    <dbReference type="NCBI Taxonomy" id="2511995"/>
    <lineage>
        <taxon>Bacteria</taxon>
        <taxon>Pseudomonadati</taxon>
        <taxon>Pseudomonadota</taxon>
        <taxon>Gammaproteobacteria</taxon>
        <taxon>Lysobacterales</taxon>
        <taxon>Rhodanobacteraceae</taxon>
        <taxon>Pseudolysobacter</taxon>
    </lineage>
</organism>
<dbReference type="InterPro" id="IPR050441">
    <property type="entry name" value="RBM"/>
</dbReference>
<evidence type="ECO:0000313" key="3">
    <source>
        <dbReference type="Proteomes" id="UP000291562"/>
    </source>
</evidence>
<protein>
    <submittedName>
        <fullName evidence="2">RNA-binding protein</fullName>
    </submittedName>
</protein>
<dbReference type="OrthoDB" id="9798855at2"/>
<dbReference type="RefSeq" id="WP_129833476.1">
    <property type="nucleotide sequence ID" value="NZ_CP035704.1"/>
</dbReference>
<dbReference type="SUPFAM" id="SSF54928">
    <property type="entry name" value="RNA-binding domain, RBD"/>
    <property type="match status" value="1"/>
</dbReference>
<dbReference type="EMBL" id="CP035704">
    <property type="protein sequence ID" value="QBB70949.1"/>
    <property type="molecule type" value="Genomic_DNA"/>
</dbReference>
<dbReference type="Gene3D" id="3.30.70.330">
    <property type="match status" value="1"/>
</dbReference>
<name>A0A411HK85_9GAMM</name>
<gene>
    <name evidence="2" type="ORF">ELE36_11650</name>
</gene>
<dbReference type="KEGG" id="xbc:ELE36_11650"/>
<dbReference type="AlphaFoldDB" id="A0A411HK85"/>
<dbReference type="CDD" id="cd00590">
    <property type="entry name" value="RRM_SF"/>
    <property type="match status" value="1"/>
</dbReference>
<evidence type="ECO:0000313" key="2">
    <source>
        <dbReference type="EMBL" id="QBB70949.1"/>
    </source>
</evidence>
<dbReference type="InterPro" id="IPR012677">
    <property type="entry name" value="Nucleotide-bd_a/b_plait_sf"/>
</dbReference>
<dbReference type="PROSITE" id="PS50102">
    <property type="entry name" value="RRM"/>
    <property type="match status" value="1"/>
</dbReference>
<sequence>MLTLSVRGLPRSTTEQSLTELLSRHGRVHNLKMAKDLFSGECRGFATVEMEGHEARNAIAAMDGSSVEGGQLRVGLDKPRVGRGGGRR</sequence>
<accession>A0A411HK85</accession>
<dbReference type="InterPro" id="IPR000504">
    <property type="entry name" value="RRM_dom"/>
</dbReference>
<reference evidence="2 3" key="1">
    <citation type="submission" date="2019-01" db="EMBL/GenBank/DDBJ databases">
        <title>Pseudolysobacter antarctica gen. nov., sp. nov., isolated from Fildes Peninsula, Antarctica.</title>
        <authorList>
            <person name="Wei Z."/>
            <person name="Peng F."/>
        </authorList>
    </citation>
    <scope>NUCLEOTIDE SEQUENCE [LARGE SCALE GENOMIC DNA]</scope>
    <source>
        <strain evidence="2 3">AQ6-296</strain>
    </source>
</reference>
<dbReference type="Proteomes" id="UP000291562">
    <property type="component" value="Chromosome"/>
</dbReference>
<proteinExistence type="predicted"/>
<evidence type="ECO:0000259" key="1">
    <source>
        <dbReference type="PROSITE" id="PS50102"/>
    </source>
</evidence>